<evidence type="ECO:0000256" key="1">
    <source>
        <dbReference type="SAM" id="MobiDB-lite"/>
    </source>
</evidence>
<evidence type="ECO:0000313" key="3">
    <source>
        <dbReference type="Proteomes" id="UP000593571"/>
    </source>
</evidence>
<evidence type="ECO:0000313" key="2">
    <source>
        <dbReference type="EMBL" id="KAF6447380.1"/>
    </source>
</evidence>
<reference evidence="2 3" key="1">
    <citation type="journal article" date="2020" name="Nature">
        <title>Six reference-quality genomes reveal evolution of bat adaptations.</title>
        <authorList>
            <person name="Jebb D."/>
            <person name="Huang Z."/>
            <person name="Pippel M."/>
            <person name="Hughes G.M."/>
            <person name="Lavrichenko K."/>
            <person name="Devanna P."/>
            <person name="Winkler S."/>
            <person name="Jermiin L.S."/>
            <person name="Skirmuntt E.C."/>
            <person name="Katzourakis A."/>
            <person name="Burkitt-Gray L."/>
            <person name="Ray D.A."/>
            <person name="Sullivan K.A.M."/>
            <person name="Roscito J.G."/>
            <person name="Kirilenko B.M."/>
            <person name="Davalos L.M."/>
            <person name="Corthals A.P."/>
            <person name="Power M.L."/>
            <person name="Jones G."/>
            <person name="Ransome R.D."/>
            <person name="Dechmann D.K.N."/>
            <person name="Locatelli A.G."/>
            <person name="Puechmaille S.J."/>
            <person name="Fedrigo O."/>
            <person name="Jarvis E.D."/>
            <person name="Hiller M."/>
            <person name="Vernes S.C."/>
            <person name="Myers E.W."/>
            <person name="Teeling E.C."/>
        </authorList>
    </citation>
    <scope>NUCLEOTIDE SEQUENCE [LARGE SCALE GENOMIC DNA]</scope>
    <source>
        <strain evidence="2">MRouAeg1</strain>
        <tissue evidence="2">Muscle</tissue>
    </source>
</reference>
<dbReference type="AlphaFoldDB" id="A0A7J8FIG6"/>
<keyword evidence="3" id="KW-1185">Reference proteome</keyword>
<dbReference type="Proteomes" id="UP000593571">
    <property type="component" value="Unassembled WGS sequence"/>
</dbReference>
<dbReference type="EMBL" id="JACASE010000007">
    <property type="protein sequence ID" value="KAF6447380.1"/>
    <property type="molecule type" value="Genomic_DNA"/>
</dbReference>
<sequence length="129" mass="13809">MAVAASSTGGLRLPDPALSSTNPGNAHLHRVEMTCPPSWSPPPGAQPPAPRAFPWVPLRVSRVRWGHRTGCTRSALAATPRWGVRLHRSEDSTRRGPPTERSHFSSSPPQARAPFSPLPAETRSGPTGL</sequence>
<feature type="region of interest" description="Disordered" evidence="1">
    <location>
        <begin position="1"/>
        <end position="52"/>
    </location>
</feature>
<protein>
    <submittedName>
        <fullName evidence="2">Uncharacterized protein</fullName>
    </submittedName>
</protein>
<accession>A0A7J8FIG6</accession>
<gene>
    <name evidence="2" type="ORF">HJG63_011842</name>
</gene>
<name>A0A7J8FIG6_ROUAE</name>
<proteinExistence type="predicted"/>
<feature type="region of interest" description="Disordered" evidence="1">
    <location>
        <begin position="77"/>
        <end position="129"/>
    </location>
</feature>
<organism evidence="2 3">
    <name type="scientific">Rousettus aegyptiacus</name>
    <name type="common">Egyptian fruit bat</name>
    <name type="synonym">Pteropus aegyptiacus</name>
    <dbReference type="NCBI Taxonomy" id="9407"/>
    <lineage>
        <taxon>Eukaryota</taxon>
        <taxon>Metazoa</taxon>
        <taxon>Chordata</taxon>
        <taxon>Craniata</taxon>
        <taxon>Vertebrata</taxon>
        <taxon>Euteleostomi</taxon>
        <taxon>Mammalia</taxon>
        <taxon>Eutheria</taxon>
        <taxon>Laurasiatheria</taxon>
        <taxon>Chiroptera</taxon>
        <taxon>Yinpterochiroptera</taxon>
        <taxon>Pteropodoidea</taxon>
        <taxon>Pteropodidae</taxon>
        <taxon>Rousettinae</taxon>
        <taxon>Rousettus</taxon>
    </lineage>
</organism>
<feature type="compositionally biased region" description="Basic and acidic residues" evidence="1">
    <location>
        <begin position="87"/>
        <end position="103"/>
    </location>
</feature>
<feature type="compositionally biased region" description="Pro residues" evidence="1">
    <location>
        <begin position="38"/>
        <end position="51"/>
    </location>
</feature>
<comment type="caution">
    <text evidence="2">The sequence shown here is derived from an EMBL/GenBank/DDBJ whole genome shotgun (WGS) entry which is preliminary data.</text>
</comment>